<dbReference type="GO" id="GO:0005634">
    <property type="term" value="C:nucleus"/>
    <property type="evidence" value="ECO:0007669"/>
    <property type="project" value="UniProtKB-SubCell"/>
</dbReference>
<reference evidence="12" key="1">
    <citation type="journal article" date="2023" name="Commun. Biol.">
        <title>Genome analysis of Parmales, the sister group of diatoms, reveals the evolutionary specialization of diatoms from phago-mixotrophs to photoautotrophs.</title>
        <authorList>
            <person name="Ban H."/>
            <person name="Sato S."/>
            <person name="Yoshikawa S."/>
            <person name="Yamada K."/>
            <person name="Nakamura Y."/>
            <person name="Ichinomiya M."/>
            <person name="Sato N."/>
            <person name="Blanc-Mathieu R."/>
            <person name="Endo H."/>
            <person name="Kuwata A."/>
            <person name="Ogata H."/>
        </authorList>
    </citation>
    <scope>NUCLEOTIDE SEQUENCE [LARGE SCALE GENOMIC DNA]</scope>
</reference>
<dbReference type="Gene3D" id="1.10.10.60">
    <property type="entry name" value="Homeodomain-like"/>
    <property type="match status" value="1"/>
</dbReference>
<protein>
    <recommendedName>
        <fullName evidence="7">Transcriptional adapter</fullName>
    </recommendedName>
</protein>
<sequence length="571" mass="64132">MEEGRSDCFQSTSSSSALPKAQDLLLPTARPLTIECDVCRIDISSMVRIKCAVCDDYDTCLDCFYDFQWGTPKTTRVNRSAASSGQPAVQATPPPSTHSKTHGYRVCDSVNFPLFTPEWSIGEELLLIEGIQTYGLGNWGEISDHIGRLGSKTHKDCMKHYLDVYMGRYGHCLPPTLVNGEKVEEGKIQVRIPEGKSYTEQVGRNEAVSASLNIYRKFEKATTDAERSRLTQEALDLDLAMPFNIDTLDFLPGNELNGYMPRRHEYDVEFDNEAEALIGDMDILEKDTSADRELKLSVLRIYNDKIDEREKRKAFARERNLLDYRKLQEADNQRPRDELELIQRMRLFARFQTVSEHASFITGLLKASSIRARIEKLQVYHTMGFKTLEEAERYEEEKERHLANSKGGFRGGGGTTPTGGGTERKRKAAAEAKDGRGGEQKEEEEQRKKRAVDGEGNSGEQEGGNETSSNKEAQPQQPGKPTEKEMEEGRKLGLGDMEIELCSSLQLPHPTYLLLKDALLQEARKSGFVGKDAEGKILAKIDVGVEEGKGRKVVEFVMRTGWVRVKGKGKI</sequence>
<dbReference type="GO" id="GO:0006357">
    <property type="term" value="P:regulation of transcription by RNA polymerase II"/>
    <property type="evidence" value="ECO:0007669"/>
    <property type="project" value="InterPro"/>
</dbReference>
<dbReference type="AlphaFoldDB" id="A0A9W7LAP3"/>
<feature type="compositionally biased region" description="Gly residues" evidence="8">
    <location>
        <begin position="408"/>
        <end position="421"/>
    </location>
</feature>
<evidence type="ECO:0000256" key="3">
    <source>
        <dbReference type="ARBA" id="ARBA00022833"/>
    </source>
</evidence>
<dbReference type="PIRSF" id="PIRSF025024">
    <property type="entry name" value="Transcriptional_adaptor_2"/>
    <property type="match status" value="1"/>
</dbReference>
<dbReference type="GO" id="GO:0003682">
    <property type="term" value="F:chromatin binding"/>
    <property type="evidence" value="ECO:0007669"/>
    <property type="project" value="TreeGrafter"/>
</dbReference>
<evidence type="ECO:0000256" key="2">
    <source>
        <dbReference type="ARBA" id="ARBA00022771"/>
    </source>
</evidence>
<name>A0A9W7LAP3_9STRA</name>
<evidence type="ECO:0000313" key="11">
    <source>
        <dbReference type="EMBL" id="GMI43629.1"/>
    </source>
</evidence>
<dbReference type="Proteomes" id="UP001165065">
    <property type="component" value="Unassembled WGS sequence"/>
</dbReference>
<accession>A0A9W7LAP3</accession>
<dbReference type="PANTHER" id="PTHR12374:SF20">
    <property type="entry name" value="TRANSCRIPTIONAL ADAPTER 2-ALPHA"/>
    <property type="match status" value="1"/>
</dbReference>
<keyword evidence="4 7" id="KW-0805">Transcription regulation</keyword>
<dbReference type="InterPro" id="IPR055141">
    <property type="entry name" value="TADA2A_B-like_dom"/>
</dbReference>
<keyword evidence="12" id="KW-1185">Reference proteome</keyword>
<evidence type="ECO:0000256" key="4">
    <source>
        <dbReference type="ARBA" id="ARBA00023015"/>
    </source>
</evidence>
<comment type="subcellular location">
    <subcellularLocation>
        <location evidence="7">Nucleus</location>
    </subcellularLocation>
</comment>
<dbReference type="InterPro" id="IPR016827">
    <property type="entry name" value="Ada2/TADA2"/>
</dbReference>
<keyword evidence="2" id="KW-0863">Zinc-finger</keyword>
<dbReference type="PANTHER" id="PTHR12374">
    <property type="entry name" value="TRANSCRIPTIONAL ADAPTOR 2 ADA2 -RELATED"/>
    <property type="match status" value="1"/>
</dbReference>
<keyword evidence="1" id="KW-0479">Metal-binding</keyword>
<dbReference type="PROSITE" id="PS51293">
    <property type="entry name" value="SANT"/>
    <property type="match status" value="1"/>
</dbReference>
<dbReference type="Gene3D" id="1.10.10.10">
    <property type="entry name" value="Winged helix-like DNA-binding domain superfamily/Winged helix DNA-binding domain"/>
    <property type="match status" value="1"/>
</dbReference>
<evidence type="ECO:0000256" key="1">
    <source>
        <dbReference type="ARBA" id="ARBA00022723"/>
    </source>
</evidence>
<dbReference type="SMART" id="SM00717">
    <property type="entry name" value="SANT"/>
    <property type="match status" value="1"/>
</dbReference>
<dbReference type="Pfam" id="PF00569">
    <property type="entry name" value="ZZ"/>
    <property type="match status" value="1"/>
</dbReference>
<dbReference type="Pfam" id="PF22941">
    <property type="entry name" value="TADA2A-like_3rd"/>
    <property type="match status" value="1"/>
</dbReference>
<dbReference type="OrthoDB" id="270417at2759"/>
<evidence type="ECO:0000256" key="7">
    <source>
        <dbReference type="PIRNR" id="PIRNR025024"/>
    </source>
</evidence>
<dbReference type="InterPro" id="IPR001005">
    <property type="entry name" value="SANT/Myb"/>
</dbReference>
<dbReference type="PROSITE" id="PS50090">
    <property type="entry name" value="MYB_LIKE"/>
    <property type="match status" value="1"/>
</dbReference>
<dbReference type="Pfam" id="PF00249">
    <property type="entry name" value="Myb_DNA-binding"/>
    <property type="match status" value="1"/>
</dbReference>
<evidence type="ECO:0000256" key="6">
    <source>
        <dbReference type="ARBA" id="ARBA00023242"/>
    </source>
</evidence>
<dbReference type="SUPFAM" id="SSF46689">
    <property type="entry name" value="Homeodomain-like"/>
    <property type="match status" value="2"/>
</dbReference>
<gene>
    <name evidence="11" type="ORF">TrCOL_g7385</name>
</gene>
<dbReference type="InterPro" id="IPR017884">
    <property type="entry name" value="SANT_dom"/>
</dbReference>
<feature type="domain" description="SANT" evidence="10">
    <location>
        <begin position="114"/>
        <end position="169"/>
    </location>
</feature>
<keyword evidence="5 7" id="KW-0804">Transcription</keyword>
<comment type="caution">
    <text evidence="11">The sequence shown here is derived from an EMBL/GenBank/DDBJ whole genome shotgun (WGS) entry which is preliminary data.</text>
</comment>
<dbReference type="Gene3D" id="3.30.60.90">
    <property type="match status" value="1"/>
</dbReference>
<feature type="compositionally biased region" description="Basic and acidic residues" evidence="8">
    <location>
        <begin position="428"/>
        <end position="453"/>
    </location>
</feature>
<feature type="region of interest" description="Disordered" evidence="8">
    <location>
        <begin position="396"/>
        <end position="488"/>
    </location>
</feature>
<dbReference type="InterPro" id="IPR041983">
    <property type="entry name" value="ADA2-like_ZZ"/>
</dbReference>
<feature type="compositionally biased region" description="Polar residues" evidence="8">
    <location>
        <begin position="78"/>
        <end position="89"/>
    </location>
</feature>
<evidence type="ECO:0000313" key="12">
    <source>
        <dbReference type="Proteomes" id="UP001165065"/>
    </source>
</evidence>
<evidence type="ECO:0000259" key="10">
    <source>
        <dbReference type="PROSITE" id="PS51293"/>
    </source>
</evidence>
<feature type="region of interest" description="Disordered" evidence="8">
    <location>
        <begin position="78"/>
        <end position="100"/>
    </location>
</feature>
<evidence type="ECO:0000256" key="5">
    <source>
        <dbReference type="ARBA" id="ARBA00023163"/>
    </source>
</evidence>
<dbReference type="CDD" id="cd02335">
    <property type="entry name" value="ZZ_ADA2"/>
    <property type="match status" value="1"/>
</dbReference>
<evidence type="ECO:0000256" key="8">
    <source>
        <dbReference type="SAM" id="MobiDB-lite"/>
    </source>
</evidence>
<feature type="compositionally biased region" description="Low complexity" evidence="8">
    <location>
        <begin position="454"/>
        <end position="470"/>
    </location>
</feature>
<dbReference type="InterPro" id="IPR009057">
    <property type="entry name" value="Homeodomain-like_sf"/>
</dbReference>
<proteinExistence type="predicted"/>
<feature type="domain" description="Myb-like" evidence="9">
    <location>
        <begin position="119"/>
        <end position="165"/>
    </location>
</feature>
<organism evidence="11 12">
    <name type="scientific">Triparma columacea</name>
    <dbReference type="NCBI Taxonomy" id="722753"/>
    <lineage>
        <taxon>Eukaryota</taxon>
        <taxon>Sar</taxon>
        <taxon>Stramenopiles</taxon>
        <taxon>Ochrophyta</taxon>
        <taxon>Bolidophyceae</taxon>
        <taxon>Parmales</taxon>
        <taxon>Triparmaceae</taxon>
        <taxon>Triparma</taxon>
    </lineage>
</organism>
<dbReference type="CDD" id="cd11660">
    <property type="entry name" value="SANT_TRF"/>
    <property type="match status" value="1"/>
</dbReference>
<dbReference type="GO" id="GO:0006338">
    <property type="term" value="P:chromatin remodeling"/>
    <property type="evidence" value="ECO:0007669"/>
    <property type="project" value="TreeGrafter"/>
</dbReference>
<keyword evidence="3" id="KW-0862">Zinc</keyword>
<dbReference type="SMART" id="SM00291">
    <property type="entry name" value="ZnF_ZZ"/>
    <property type="match status" value="1"/>
</dbReference>
<dbReference type="SUPFAM" id="SSF57850">
    <property type="entry name" value="RING/U-box"/>
    <property type="match status" value="1"/>
</dbReference>
<dbReference type="InterPro" id="IPR000433">
    <property type="entry name" value="Znf_ZZ"/>
</dbReference>
<dbReference type="GO" id="GO:0003713">
    <property type="term" value="F:transcription coactivator activity"/>
    <property type="evidence" value="ECO:0007669"/>
    <property type="project" value="InterPro"/>
</dbReference>
<dbReference type="GO" id="GO:0008270">
    <property type="term" value="F:zinc ion binding"/>
    <property type="evidence" value="ECO:0007669"/>
    <property type="project" value="UniProtKB-KW"/>
</dbReference>
<dbReference type="InterPro" id="IPR043145">
    <property type="entry name" value="Znf_ZZ_sf"/>
</dbReference>
<dbReference type="EMBL" id="BRYA01000195">
    <property type="protein sequence ID" value="GMI43629.1"/>
    <property type="molecule type" value="Genomic_DNA"/>
</dbReference>
<dbReference type="InterPro" id="IPR036388">
    <property type="entry name" value="WH-like_DNA-bd_sf"/>
</dbReference>
<keyword evidence="6 7" id="KW-0539">Nucleus</keyword>
<evidence type="ECO:0000259" key="9">
    <source>
        <dbReference type="PROSITE" id="PS50090"/>
    </source>
</evidence>